<proteinExistence type="inferred from homology"/>
<dbReference type="PANTHER" id="PTHR42930:SF3">
    <property type="entry name" value="PHOSPHATE-SPECIFIC TRANSPORT SYSTEM ACCESSORY PROTEIN PHOU"/>
    <property type="match status" value="1"/>
</dbReference>
<evidence type="ECO:0000256" key="5">
    <source>
        <dbReference type="ARBA" id="ARBA00022490"/>
    </source>
</evidence>
<protein>
    <recommendedName>
        <fullName evidence="8">Phosphate-specific transport system accessory protein PhoU</fullName>
    </recommendedName>
</protein>
<keyword evidence="4 8" id="KW-0813">Transport</keyword>
<evidence type="ECO:0000256" key="1">
    <source>
        <dbReference type="ARBA" id="ARBA00004496"/>
    </source>
</evidence>
<sequence>MLIKPKLEEIRNKLIEMADLSVRMLENAVKSIVEHNPEPLKTVEALEEVVDKLEVENESLIITTIARYQPEAKILRFLIMDLFVNRDLERIADHAENIKEQAERIIKKPKLKEYVDLPLMSDIALKMVKDAVKCLETLDTELARDVIKRDDKVDALNEQIIREIYTYMVEDPKNIKVGIRLITVASNIERIADIATNLAEEVIYMKEGKMLRHQEVDENGKS</sequence>
<evidence type="ECO:0000256" key="3">
    <source>
        <dbReference type="ARBA" id="ARBA00011738"/>
    </source>
</evidence>
<organism evidence="11 12">
    <name type="scientific">Hydrogenothermus marinus</name>
    <dbReference type="NCBI Taxonomy" id="133270"/>
    <lineage>
        <taxon>Bacteria</taxon>
        <taxon>Pseudomonadati</taxon>
        <taxon>Aquificota</taxon>
        <taxon>Aquificia</taxon>
        <taxon>Aquificales</taxon>
        <taxon>Hydrogenothermaceae</taxon>
        <taxon>Hydrogenothermus</taxon>
    </lineage>
</organism>
<keyword evidence="6 8" id="KW-0592">Phosphate transport</keyword>
<keyword evidence="12" id="KW-1185">Reference proteome</keyword>
<comment type="subcellular location">
    <subcellularLocation>
        <location evidence="1 8">Cytoplasm</location>
    </subcellularLocation>
</comment>
<evidence type="ECO:0000256" key="7">
    <source>
        <dbReference type="ARBA" id="ARBA00056181"/>
    </source>
</evidence>
<comment type="subunit">
    <text evidence="3 8">Homodimer.</text>
</comment>
<dbReference type="GO" id="GO:0005737">
    <property type="term" value="C:cytoplasm"/>
    <property type="evidence" value="ECO:0007669"/>
    <property type="project" value="UniProtKB-SubCell"/>
</dbReference>
<dbReference type="RefSeq" id="WP_121923040.1">
    <property type="nucleotide sequence ID" value="NZ_REFO01000011.1"/>
</dbReference>
<dbReference type="Gene3D" id="1.20.58.220">
    <property type="entry name" value="Phosphate transport system protein phou homolog 2, domain 2"/>
    <property type="match status" value="2"/>
</dbReference>
<dbReference type="PANTHER" id="PTHR42930">
    <property type="entry name" value="PHOSPHATE-SPECIFIC TRANSPORT SYSTEM ACCESSORY PROTEIN PHOU"/>
    <property type="match status" value="1"/>
</dbReference>
<dbReference type="FunFam" id="1.20.58.220:FF:000004">
    <property type="entry name" value="Phosphate-specific transport system accessory protein PhoU"/>
    <property type="match status" value="1"/>
</dbReference>
<reference evidence="11 12" key="1">
    <citation type="submission" date="2018-10" db="EMBL/GenBank/DDBJ databases">
        <title>Genomic Encyclopedia of Archaeal and Bacterial Type Strains, Phase II (KMG-II): from individual species to whole genera.</title>
        <authorList>
            <person name="Goeker M."/>
        </authorList>
    </citation>
    <scope>NUCLEOTIDE SEQUENCE [LARGE SCALE GENOMIC DNA]</scope>
    <source>
        <strain evidence="11 12">VM1</strain>
    </source>
</reference>
<feature type="coiled-coil region" evidence="9">
    <location>
        <begin position="43"/>
        <end position="108"/>
    </location>
</feature>
<accession>A0A3M0BLC8</accession>
<keyword evidence="5 8" id="KW-0963">Cytoplasm</keyword>
<evidence type="ECO:0000256" key="6">
    <source>
        <dbReference type="ARBA" id="ARBA00022592"/>
    </source>
</evidence>
<gene>
    <name evidence="11" type="ORF">CLV39_0911</name>
</gene>
<dbReference type="PIRSF" id="PIRSF003107">
    <property type="entry name" value="PhoU"/>
    <property type="match status" value="1"/>
</dbReference>
<dbReference type="OrthoDB" id="9814256at2"/>
<dbReference type="SUPFAM" id="SSF109755">
    <property type="entry name" value="PhoU-like"/>
    <property type="match status" value="1"/>
</dbReference>
<name>A0A3M0BLC8_9AQUI</name>
<dbReference type="InterPro" id="IPR026022">
    <property type="entry name" value="PhoU_dom"/>
</dbReference>
<comment type="function">
    <text evidence="7 8">Plays a role in the regulation of phosphate uptake.</text>
</comment>
<dbReference type="GO" id="GO:0045936">
    <property type="term" value="P:negative regulation of phosphate metabolic process"/>
    <property type="evidence" value="ECO:0007669"/>
    <property type="project" value="InterPro"/>
</dbReference>
<evidence type="ECO:0000313" key="12">
    <source>
        <dbReference type="Proteomes" id="UP000280842"/>
    </source>
</evidence>
<dbReference type="AlphaFoldDB" id="A0A3M0BLC8"/>
<dbReference type="Proteomes" id="UP000280842">
    <property type="component" value="Unassembled WGS sequence"/>
</dbReference>
<feature type="domain" description="PhoU" evidence="10">
    <location>
        <begin position="14"/>
        <end position="100"/>
    </location>
</feature>
<dbReference type="InterPro" id="IPR038078">
    <property type="entry name" value="PhoU-like_sf"/>
</dbReference>
<evidence type="ECO:0000256" key="4">
    <source>
        <dbReference type="ARBA" id="ARBA00022448"/>
    </source>
</evidence>
<evidence type="ECO:0000256" key="2">
    <source>
        <dbReference type="ARBA" id="ARBA00008107"/>
    </source>
</evidence>
<keyword evidence="9" id="KW-0175">Coiled coil</keyword>
<dbReference type="NCBIfam" id="TIGR02135">
    <property type="entry name" value="phoU_full"/>
    <property type="match status" value="1"/>
</dbReference>
<evidence type="ECO:0000256" key="9">
    <source>
        <dbReference type="SAM" id="Coils"/>
    </source>
</evidence>
<dbReference type="GO" id="GO:0006817">
    <property type="term" value="P:phosphate ion transport"/>
    <property type="evidence" value="ECO:0007669"/>
    <property type="project" value="UniProtKB-KW"/>
</dbReference>
<dbReference type="GO" id="GO:0030643">
    <property type="term" value="P:intracellular phosphate ion homeostasis"/>
    <property type="evidence" value="ECO:0007669"/>
    <property type="project" value="InterPro"/>
</dbReference>
<comment type="similarity">
    <text evidence="2 8">Belongs to the PhoU family.</text>
</comment>
<dbReference type="Pfam" id="PF01895">
    <property type="entry name" value="PhoU"/>
    <property type="match status" value="2"/>
</dbReference>
<evidence type="ECO:0000259" key="10">
    <source>
        <dbReference type="Pfam" id="PF01895"/>
    </source>
</evidence>
<evidence type="ECO:0000313" key="11">
    <source>
        <dbReference type="EMBL" id="RMA97254.1"/>
    </source>
</evidence>
<dbReference type="EMBL" id="REFO01000011">
    <property type="protein sequence ID" value="RMA97254.1"/>
    <property type="molecule type" value="Genomic_DNA"/>
</dbReference>
<dbReference type="InterPro" id="IPR028366">
    <property type="entry name" value="PhoU"/>
</dbReference>
<feature type="domain" description="PhoU" evidence="10">
    <location>
        <begin position="119"/>
        <end position="202"/>
    </location>
</feature>
<comment type="caution">
    <text evidence="11">The sequence shown here is derived from an EMBL/GenBank/DDBJ whole genome shotgun (WGS) entry which is preliminary data.</text>
</comment>
<evidence type="ECO:0000256" key="8">
    <source>
        <dbReference type="PIRNR" id="PIRNR003107"/>
    </source>
</evidence>